<gene>
    <name evidence="3" type="ORF">BMW23_0324</name>
</gene>
<evidence type="ECO:0000313" key="4">
    <source>
        <dbReference type="Proteomes" id="UP000240325"/>
    </source>
</evidence>
<sequence>MITNITKHYIEEAQKSNGINTTILSRKSNLLDCVILEYSEHNNIENNVKNDEKNDRLLHKHILNIDHINELQEIKTFTNISYYVVAKLALCYMIKMNLFDKFRRHKIDVQIMIKDDSTNANNYIDQLGYIRMFTLFFHVKKNGQKLLEQCSINIQLLLEKIELSCDYFDNEIEIDNTDITNDEQCAVCLSNNGNLIKTNCNHYMHLTCAKSSPRMQCPICRNCIVNTLKNNNVSDYEIQRRQEIEKADNEMENRRYLLFENENEIDDFSDIDMFKLINESLKINNGNIISYFDLLFDMNCNASKYFANISKKMFEIGNDGVFMYLFDSYIEFLHYVLNFDDDVESCVEWLSKSDISELNNENKFSANIIECMNDRISRINPNDEYVVLILIENQLNAHIIHKNAYKLPTSFRLSKKNIIFSLLGCCKHRNIYNEYVTEKNKEYERAKNLLKIYNDLSKKIKRKKPLKFQRKF</sequence>
<keyword evidence="4" id="KW-1185">Reference proteome</keyword>
<keyword evidence="1" id="KW-0479">Metal-binding</keyword>
<feature type="domain" description="RING-type" evidence="2">
    <location>
        <begin position="185"/>
        <end position="221"/>
    </location>
</feature>
<dbReference type="InterPro" id="IPR001841">
    <property type="entry name" value="Znf_RING"/>
</dbReference>
<evidence type="ECO:0000259" key="2">
    <source>
        <dbReference type="PROSITE" id="PS50089"/>
    </source>
</evidence>
<keyword evidence="1" id="KW-0862">Zinc</keyword>
<name>A0A2H4UTW4_9VIRU</name>
<dbReference type="SMART" id="SM00184">
    <property type="entry name" value="RING"/>
    <property type="match status" value="1"/>
</dbReference>
<dbReference type="InterPro" id="IPR013083">
    <property type="entry name" value="Znf_RING/FYVE/PHD"/>
</dbReference>
<protein>
    <submittedName>
        <fullName evidence="3">RING-finger domain-containing protein</fullName>
    </submittedName>
</protein>
<dbReference type="Gene3D" id="3.30.40.10">
    <property type="entry name" value="Zinc/RING finger domain, C3HC4 (zinc finger)"/>
    <property type="match status" value="1"/>
</dbReference>
<dbReference type="Proteomes" id="UP000240325">
    <property type="component" value="Segment"/>
</dbReference>
<keyword evidence="1" id="KW-0863">Zinc-finger</keyword>
<dbReference type="GO" id="GO:0008270">
    <property type="term" value="F:zinc ion binding"/>
    <property type="evidence" value="ECO:0007669"/>
    <property type="project" value="UniProtKB-KW"/>
</dbReference>
<evidence type="ECO:0000313" key="3">
    <source>
        <dbReference type="EMBL" id="ATZ80381.1"/>
    </source>
</evidence>
<dbReference type="EMBL" id="MF782455">
    <property type="protein sequence ID" value="ATZ80381.1"/>
    <property type="molecule type" value="Genomic_DNA"/>
</dbReference>
<dbReference type="SUPFAM" id="SSF57850">
    <property type="entry name" value="RING/U-box"/>
    <property type="match status" value="1"/>
</dbReference>
<dbReference type="PROSITE" id="PS50089">
    <property type="entry name" value="ZF_RING_2"/>
    <property type="match status" value="1"/>
</dbReference>
<reference evidence="3" key="1">
    <citation type="journal article" date="2017" name="Elife">
        <title>The kinetoplastid-infecting Bodo saltans virus (BsV), a window into the most abundant giant viruses in the sea.</title>
        <authorList>
            <person name="Deeg C.M."/>
            <person name="Chow C.-E.T."/>
            <person name="Suttle C.A."/>
        </authorList>
    </citation>
    <scope>NUCLEOTIDE SEQUENCE</scope>
    <source>
        <strain evidence="3">NG1</strain>
    </source>
</reference>
<proteinExistence type="predicted"/>
<accession>A0A2H4UTW4</accession>
<evidence type="ECO:0000256" key="1">
    <source>
        <dbReference type="PROSITE-ProRule" id="PRU00175"/>
    </source>
</evidence>
<organism evidence="3">
    <name type="scientific">Bodo saltans virus</name>
    <dbReference type="NCBI Taxonomy" id="2024608"/>
    <lineage>
        <taxon>Viruses</taxon>
        <taxon>Varidnaviria</taxon>
        <taxon>Bamfordvirae</taxon>
        <taxon>Nucleocytoviricota</taxon>
        <taxon>Megaviricetes</taxon>
        <taxon>Imitervirales</taxon>
        <taxon>Mimiviridae</taxon>
        <taxon>Klosneuvirinae</taxon>
        <taxon>Theiavirus</taxon>
        <taxon>Theiavirus salishense</taxon>
    </lineage>
</organism>